<dbReference type="AlphaFoldDB" id="A0ABD1ZEV3"/>
<sequence>MAPTTGVAFPVSAGIVIPPATSGAFQLPNLNSTGTSGGGRPPLQPLNLQPLPSSPEETSGKPSKKAIMKWESWKVLVLIEIMREEFIAAKGKEGRECMDRSEQKWKRIERKMHAQGIEAEFQQLCKTSGNPFTGIGRAFKISWPSLAGGITLK</sequence>
<dbReference type="EMBL" id="JBHFFA010000001">
    <property type="protein sequence ID" value="KAL2649973.1"/>
    <property type="molecule type" value="Genomic_DNA"/>
</dbReference>
<comment type="caution">
    <text evidence="2">The sequence shown here is derived from an EMBL/GenBank/DDBJ whole genome shotgun (WGS) entry which is preliminary data.</text>
</comment>
<reference evidence="2 3" key="1">
    <citation type="submission" date="2024-09" db="EMBL/GenBank/DDBJ databases">
        <title>Chromosome-scale assembly of Riccia fluitans.</title>
        <authorList>
            <person name="Paukszto L."/>
            <person name="Sawicki J."/>
            <person name="Karawczyk K."/>
            <person name="Piernik-Szablinska J."/>
            <person name="Szczecinska M."/>
            <person name="Mazdziarz M."/>
        </authorList>
    </citation>
    <scope>NUCLEOTIDE SEQUENCE [LARGE SCALE GENOMIC DNA]</scope>
    <source>
        <strain evidence="2">Rf_01</strain>
        <tissue evidence="2">Aerial parts of the thallus</tissue>
    </source>
</reference>
<evidence type="ECO:0008006" key="4">
    <source>
        <dbReference type="Google" id="ProtNLM"/>
    </source>
</evidence>
<dbReference type="Proteomes" id="UP001605036">
    <property type="component" value="Unassembled WGS sequence"/>
</dbReference>
<evidence type="ECO:0000313" key="2">
    <source>
        <dbReference type="EMBL" id="KAL2649973.1"/>
    </source>
</evidence>
<feature type="compositionally biased region" description="Low complexity" evidence="1">
    <location>
        <begin position="45"/>
        <end position="55"/>
    </location>
</feature>
<gene>
    <name evidence="2" type="ORF">R1flu_018101</name>
</gene>
<evidence type="ECO:0000313" key="3">
    <source>
        <dbReference type="Proteomes" id="UP001605036"/>
    </source>
</evidence>
<proteinExistence type="predicted"/>
<evidence type="ECO:0000256" key="1">
    <source>
        <dbReference type="SAM" id="MobiDB-lite"/>
    </source>
</evidence>
<keyword evidence="3" id="KW-1185">Reference proteome</keyword>
<name>A0ABD1ZEV3_9MARC</name>
<organism evidence="2 3">
    <name type="scientific">Riccia fluitans</name>
    <dbReference type="NCBI Taxonomy" id="41844"/>
    <lineage>
        <taxon>Eukaryota</taxon>
        <taxon>Viridiplantae</taxon>
        <taxon>Streptophyta</taxon>
        <taxon>Embryophyta</taxon>
        <taxon>Marchantiophyta</taxon>
        <taxon>Marchantiopsida</taxon>
        <taxon>Marchantiidae</taxon>
        <taxon>Marchantiales</taxon>
        <taxon>Ricciaceae</taxon>
        <taxon>Riccia</taxon>
    </lineage>
</organism>
<accession>A0ABD1ZEV3</accession>
<protein>
    <recommendedName>
        <fullName evidence="4">Regulatory protein zeste</fullName>
    </recommendedName>
</protein>
<feature type="region of interest" description="Disordered" evidence="1">
    <location>
        <begin position="27"/>
        <end position="65"/>
    </location>
</feature>